<keyword evidence="2" id="KW-1185">Reference proteome</keyword>
<sequence length="46" mass="5236">MKLFQVQKIHIGHNGLDTMITVLLKEILKACRQAMVLMESAPREAE</sequence>
<name>A0ACC0XM85_9ROSI</name>
<gene>
    <name evidence="1" type="ORF">Pint_11161</name>
</gene>
<dbReference type="Proteomes" id="UP001163603">
    <property type="component" value="Chromosome 12"/>
</dbReference>
<accession>A0ACC0XM85</accession>
<proteinExistence type="predicted"/>
<evidence type="ECO:0000313" key="1">
    <source>
        <dbReference type="EMBL" id="KAJ0018463.1"/>
    </source>
</evidence>
<reference evidence="2" key="1">
    <citation type="journal article" date="2023" name="G3 (Bethesda)">
        <title>Genome assembly and association tests identify interacting loci associated with vigor, precocity, and sex in interspecific pistachio rootstocks.</title>
        <authorList>
            <person name="Palmer W."/>
            <person name="Jacygrad E."/>
            <person name="Sagayaradj S."/>
            <person name="Cavanaugh K."/>
            <person name="Han R."/>
            <person name="Bertier L."/>
            <person name="Beede B."/>
            <person name="Kafkas S."/>
            <person name="Golino D."/>
            <person name="Preece J."/>
            <person name="Michelmore R."/>
        </authorList>
    </citation>
    <scope>NUCLEOTIDE SEQUENCE [LARGE SCALE GENOMIC DNA]</scope>
</reference>
<protein>
    <submittedName>
        <fullName evidence="1">Uncharacterized protein</fullName>
    </submittedName>
</protein>
<dbReference type="EMBL" id="CM047747">
    <property type="protein sequence ID" value="KAJ0018463.1"/>
    <property type="molecule type" value="Genomic_DNA"/>
</dbReference>
<evidence type="ECO:0000313" key="2">
    <source>
        <dbReference type="Proteomes" id="UP001163603"/>
    </source>
</evidence>
<organism evidence="1 2">
    <name type="scientific">Pistacia integerrima</name>
    <dbReference type="NCBI Taxonomy" id="434235"/>
    <lineage>
        <taxon>Eukaryota</taxon>
        <taxon>Viridiplantae</taxon>
        <taxon>Streptophyta</taxon>
        <taxon>Embryophyta</taxon>
        <taxon>Tracheophyta</taxon>
        <taxon>Spermatophyta</taxon>
        <taxon>Magnoliopsida</taxon>
        <taxon>eudicotyledons</taxon>
        <taxon>Gunneridae</taxon>
        <taxon>Pentapetalae</taxon>
        <taxon>rosids</taxon>
        <taxon>malvids</taxon>
        <taxon>Sapindales</taxon>
        <taxon>Anacardiaceae</taxon>
        <taxon>Pistacia</taxon>
    </lineage>
</organism>
<comment type="caution">
    <text evidence="1">The sequence shown here is derived from an EMBL/GenBank/DDBJ whole genome shotgun (WGS) entry which is preliminary data.</text>
</comment>